<comment type="caution">
    <text evidence="5">The sequence shown here is derived from an EMBL/GenBank/DDBJ whole genome shotgun (WGS) entry which is preliminary data.</text>
</comment>
<protein>
    <recommendedName>
        <fullName evidence="7">S-adenosyl-l-methionine hydroxide adenosyltransferase</fullName>
    </recommendedName>
</protein>
<accession>A0A4R2EUU6</accession>
<dbReference type="Pfam" id="PF01887">
    <property type="entry name" value="SAM_HAT_N"/>
    <property type="match status" value="1"/>
</dbReference>
<sequence length="259" mass="28388">MAIATLTTDWTRHDFYVAALKGEILRRNPVAAIVDISHQIPAFQLQGAAYVLRGAFRHFPEKSVHIIGVDSEPTPKKPIVAVSYLGQYFVAVDNGVMGLICDTQPDAVVTIDYEDLGNGFNALIPFAKAAAALTLGEPIESIGTPKPSVNHMPMLLPVLDASFIIGNVIYIDTFGNIITNITRNEFDRVAKGRRYEILIQSNRYKVKTISSSYSAVEDGEFVAIFNSAGHLEVAQNKGRIASILNLDMSSSVRINFFNQ</sequence>
<dbReference type="SUPFAM" id="SSF101852">
    <property type="entry name" value="Bacterial fluorinating enzyme, C-terminal domain"/>
    <property type="match status" value="1"/>
</dbReference>
<evidence type="ECO:0000313" key="5">
    <source>
        <dbReference type="EMBL" id="TCN72894.1"/>
    </source>
</evidence>
<evidence type="ECO:0000256" key="2">
    <source>
        <dbReference type="ARBA" id="ARBA00024035"/>
    </source>
</evidence>
<proteinExistence type="inferred from homology"/>
<evidence type="ECO:0000259" key="3">
    <source>
        <dbReference type="Pfam" id="PF01887"/>
    </source>
</evidence>
<evidence type="ECO:0000259" key="4">
    <source>
        <dbReference type="Pfam" id="PF20257"/>
    </source>
</evidence>
<evidence type="ECO:0000256" key="1">
    <source>
        <dbReference type="ARBA" id="ARBA00022691"/>
    </source>
</evidence>
<dbReference type="InterPro" id="IPR023228">
    <property type="entry name" value="SAM_OH_AdoTrfase_N_sf"/>
</dbReference>
<dbReference type="InterPro" id="IPR023227">
    <property type="entry name" value="SAM_OH_AdoTrfase_C_sf"/>
</dbReference>
<dbReference type="PIRSF" id="PIRSF006779">
    <property type="entry name" value="UCP006779"/>
    <property type="match status" value="1"/>
</dbReference>
<dbReference type="Proteomes" id="UP000294830">
    <property type="component" value="Unassembled WGS sequence"/>
</dbReference>
<dbReference type="Pfam" id="PF20257">
    <property type="entry name" value="SAM_HAT_C"/>
    <property type="match status" value="1"/>
</dbReference>
<comment type="similarity">
    <text evidence="2">Belongs to the SAM hydrolase / SAM-dependent halogenase family.</text>
</comment>
<dbReference type="SUPFAM" id="SSF102522">
    <property type="entry name" value="Bacterial fluorinating enzyme, N-terminal domain"/>
    <property type="match status" value="1"/>
</dbReference>
<dbReference type="InterPro" id="IPR002747">
    <property type="entry name" value="SAM_OH_AdoTrfase"/>
</dbReference>
<dbReference type="Gene3D" id="2.40.30.90">
    <property type="entry name" value="Bacterial fluorinating enzyme like"/>
    <property type="match status" value="1"/>
</dbReference>
<keyword evidence="6" id="KW-1185">Reference proteome</keyword>
<feature type="domain" description="S-adenosyl-l-methionine hydroxide adenosyltransferase C-terminal" evidence="4">
    <location>
        <begin position="166"/>
        <end position="252"/>
    </location>
</feature>
<dbReference type="EMBL" id="SLWB01000001">
    <property type="protein sequence ID" value="TCN72894.1"/>
    <property type="molecule type" value="Genomic_DNA"/>
</dbReference>
<evidence type="ECO:0008006" key="7">
    <source>
        <dbReference type="Google" id="ProtNLM"/>
    </source>
</evidence>
<dbReference type="Gene3D" id="3.40.50.10790">
    <property type="entry name" value="S-adenosyl-l-methionine hydroxide adenosyltransferase, N-terminal"/>
    <property type="match status" value="1"/>
</dbReference>
<dbReference type="OrthoDB" id="9792195at2"/>
<dbReference type="PANTHER" id="PTHR35092">
    <property type="entry name" value="CHLORINASE MJ1651"/>
    <property type="match status" value="1"/>
</dbReference>
<dbReference type="AlphaFoldDB" id="A0A4R2EUU6"/>
<dbReference type="RefSeq" id="WP_131837682.1">
    <property type="nucleotide sequence ID" value="NZ_SLWB01000001.1"/>
</dbReference>
<organism evidence="5 6">
    <name type="scientific">Acetobacteroides hydrogenigenes</name>
    <dbReference type="NCBI Taxonomy" id="979970"/>
    <lineage>
        <taxon>Bacteria</taxon>
        <taxon>Pseudomonadati</taxon>
        <taxon>Bacteroidota</taxon>
        <taxon>Bacteroidia</taxon>
        <taxon>Bacteroidales</taxon>
        <taxon>Rikenellaceae</taxon>
        <taxon>Acetobacteroides</taxon>
    </lineage>
</organism>
<reference evidence="5 6" key="1">
    <citation type="submission" date="2019-03" db="EMBL/GenBank/DDBJ databases">
        <title>Genomic Encyclopedia of Archaeal and Bacterial Type Strains, Phase II (KMG-II): from individual species to whole genera.</title>
        <authorList>
            <person name="Goeker M."/>
        </authorList>
    </citation>
    <scope>NUCLEOTIDE SEQUENCE [LARGE SCALE GENOMIC DNA]</scope>
    <source>
        <strain evidence="5 6">RL-C</strain>
    </source>
</reference>
<feature type="domain" description="S-adenosyl-l-methionine hydroxide adenosyltransferase N-terminal" evidence="3">
    <location>
        <begin position="5"/>
        <end position="143"/>
    </location>
</feature>
<evidence type="ECO:0000313" key="6">
    <source>
        <dbReference type="Proteomes" id="UP000294830"/>
    </source>
</evidence>
<gene>
    <name evidence="5" type="ORF">CLV25_101112</name>
</gene>
<dbReference type="InterPro" id="IPR046469">
    <property type="entry name" value="SAM_HAT_N"/>
</dbReference>
<dbReference type="InterPro" id="IPR046470">
    <property type="entry name" value="SAM_HAT_C"/>
</dbReference>
<name>A0A4R2EUU6_9BACT</name>
<dbReference type="PANTHER" id="PTHR35092:SF1">
    <property type="entry name" value="CHLORINASE MJ1651"/>
    <property type="match status" value="1"/>
</dbReference>
<keyword evidence="1" id="KW-0949">S-adenosyl-L-methionine</keyword>